<gene>
    <name evidence="2" type="ORF">CLV78_11829</name>
</gene>
<evidence type="ECO:0000256" key="1">
    <source>
        <dbReference type="SAM" id="SignalP"/>
    </source>
</evidence>
<accession>A0A2T0RF09</accession>
<keyword evidence="1" id="KW-0732">Signal</keyword>
<evidence type="ECO:0000313" key="3">
    <source>
        <dbReference type="Proteomes" id="UP000239480"/>
    </source>
</evidence>
<dbReference type="AlphaFoldDB" id="A0A2T0RF09"/>
<keyword evidence="3" id="KW-1185">Reference proteome</keyword>
<sequence>MFKTKYFATVALAGLFAGQVAMASDVLPSTDSTFRMWGEEGDWKVMVDEGRNTCLTERVFENGGVIQMGLTKDHEFGYFGVFTKDADVKKKQEIILSLGGNLYSADARGKTKNLADGYVGGYLLTDNPNFVDDVMNQKEMIVYPEETYAWIVSLDGTKKAIEAARKCNMEAGG</sequence>
<reference evidence="2 3" key="1">
    <citation type="submission" date="2018-03" db="EMBL/GenBank/DDBJ databases">
        <title>Genomic Encyclopedia of Archaeal and Bacterial Type Strains, Phase II (KMG-II): from individual species to whole genera.</title>
        <authorList>
            <person name="Goeker M."/>
        </authorList>
    </citation>
    <scope>NUCLEOTIDE SEQUENCE [LARGE SCALE GENOMIC DNA]</scope>
    <source>
        <strain evidence="2 3">DSM 29328</strain>
    </source>
</reference>
<feature type="chain" id="PRO_5015423809" evidence="1">
    <location>
        <begin position="24"/>
        <end position="173"/>
    </location>
</feature>
<proteinExistence type="predicted"/>
<dbReference type="EMBL" id="PVTD01000018">
    <property type="protein sequence ID" value="PRY19786.1"/>
    <property type="molecule type" value="Genomic_DNA"/>
</dbReference>
<dbReference type="OrthoDB" id="7707276at2"/>
<name>A0A2T0RF09_9RHOB</name>
<comment type="caution">
    <text evidence="2">The sequence shown here is derived from an EMBL/GenBank/DDBJ whole genome shotgun (WGS) entry which is preliminary data.</text>
</comment>
<feature type="signal peptide" evidence="1">
    <location>
        <begin position="1"/>
        <end position="23"/>
    </location>
</feature>
<organism evidence="2 3">
    <name type="scientific">Aliiruegeria haliotis</name>
    <dbReference type="NCBI Taxonomy" id="1280846"/>
    <lineage>
        <taxon>Bacteria</taxon>
        <taxon>Pseudomonadati</taxon>
        <taxon>Pseudomonadota</taxon>
        <taxon>Alphaproteobacteria</taxon>
        <taxon>Rhodobacterales</taxon>
        <taxon>Roseobacteraceae</taxon>
        <taxon>Aliiruegeria</taxon>
    </lineage>
</organism>
<protein>
    <submittedName>
        <fullName evidence="2">Uncharacterized protein</fullName>
    </submittedName>
</protein>
<dbReference type="RefSeq" id="WP_106208294.1">
    <property type="nucleotide sequence ID" value="NZ_PVTD01000018.1"/>
</dbReference>
<dbReference type="Proteomes" id="UP000239480">
    <property type="component" value="Unassembled WGS sequence"/>
</dbReference>
<evidence type="ECO:0000313" key="2">
    <source>
        <dbReference type="EMBL" id="PRY19786.1"/>
    </source>
</evidence>